<dbReference type="AlphaFoldDB" id="A0A5N5SU73"/>
<dbReference type="GO" id="GO:0016020">
    <property type="term" value="C:membrane"/>
    <property type="evidence" value="ECO:0007669"/>
    <property type="project" value="UniProtKB-SubCell"/>
</dbReference>
<feature type="region of interest" description="Disordered" evidence="7">
    <location>
        <begin position="777"/>
        <end position="858"/>
    </location>
</feature>
<evidence type="ECO:0000256" key="8">
    <source>
        <dbReference type="SAM" id="Phobius"/>
    </source>
</evidence>
<evidence type="ECO:0000256" key="7">
    <source>
        <dbReference type="SAM" id="MobiDB-lite"/>
    </source>
</evidence>
<feature type="compositionally biased region" description="Low complexity" evidence="7">
    <location>
        <begin position="831"/>
        <end position="853"/>
    </location>
</feature>
<feature type="transmembrane region" description="Helical" evidence="8">
    <location>
        <begin position="33"/>
        <end position="65"/>
    </location>
</feature>
<evidence type="ECO:0000256" key="6">
    <source>
        <dbReference type="ARBA" id="ARBA00023180"/>
    </source>
</evidence>
<accession>A0A5N5SU73</accession>
<dbReference type="Proteomes" id="UP000326759">
    <property type="component" value="Unassembled WGS sequence"/>
</dbReference>
<keyword evidence="6" id="KW-0325">Glycoprotein</keyword>
<name>A0A5N5SU73_9CRUS</name>
<keyword evidence="5 8" id="KW-0472">Membrane</keyword>
<evidence type="ECO:0000256" key="3">
    <source>
        <dbReference type="ARBA" id="ARBA00022692"/>
    </source>
</evidence>
<dbReference type="Pfam" id="PF05478">
    <property type="entry name" value="Prominin"/>
    <property type="match status" value="1"/>
</dbReference>
<feature type="transmembrane region" description="Helical" evidence="8">
    <location>
        <begin position="355"/>
        <end position="378"/>
    </location>
</feature>
<keyword evidence="10" id="KW-1185">Reference proteome</keyword>
<evidence type="ECO:0000256" key="1">
    <source>
        <dbReference type="ARBA" id="ARBA00004141"/>
    </source>
</evidence>
<evidence type="ECO:0000256" key="4">
    <source>
        <dbReference type="ARBA" id="ARBA00022989"/>
    </source>
</evidence>
<dbReference type="PANTHER" id="PTHR22730">
    <property type="entry name" value="PROMININ PROM PROTEIN"/>
    <property type="match status" value="1"/>
</dbReference>
<feature type="transmembrane region" description="Helical" evidence="8">
    <location>
        <begin position="86"/>
        <end position="109"/>
    </location>
</feature>
<sequence length="954" mass="107011">ALVQRDLLAPDADMNQAGARVAKDLGGNWDALLLHYVGLTLLVALGVLLAVITPIAGLVFACCRCGGRCGGDYPTYDKKRDPCKRAALGTLLATLVVVVLLGLVCSFVTNARMEDGVENLPNELQVSIQDTKLFFNNTHKEIKTLYEDNFKELQNVLFNKLDRSGELIKMKLARVSKAIAIDNLTAIASSLTNIKNDLHIIRNTTIELQEETSYLQSGLRDVAGRLKKLKKACENIPQCLLLIEKYASKLEISNDFNKLPSVKDNLREVTDLINNDIEIEVKRGKRAFDSIARDIQSKVQNSIPEIKQQIKRYGQVLRRVSRDLKKNFQKLELDNASDNVETLRHYINEYSMYRYWYFFLICVLLLIITLCFTMGVVFGCCGRRPDEASSCYKTTGASWLMWGVGLTFLFSIVIMLTTSALFLVGSLGELLMCDPLRDPSNSEVLDMLSQNINLEKYFIKGQTRPLPDIIRSCHQNESLYIVLELHHYDPLIENMTNYRDSLKLEDKIENIKNKIGESIDTNVQILSKEAKQQLNNLSNSTIARRDSWDYYTNILEQEVLKIDLLVLAAQLNQTADALPPDYGSVAVKLKNDAIFVEGLRRWLTSIKTNIKILKETMDRLNEALKFNKTSLNVAIQDLMKQAEFAQKYLQTNGSAEVAELVNRFTDDFLADVDHYVEYIKMNMIECVGRCGPMSAVYNSTASAICRKILYPFNGYWASVGWCFLFFIPCMVVAVQLASLYRKTEPYSGQLTESGCDKKQRRRSRDYECGRVAGSYASEPYSAPPHSSPPRADYPPPNNDWGEYPPTGGPPRYTSQPSLSPEYERPPPYYYPGPGAQYYGGPQSQSGPSTGCGPQAPPSDHSVFVTFQVQPVRPSTLHATLHATPQVAPHVAPHAAPHATPLATLLATPHATSPPVPQRLRVVLWFEEMLKNAVLLLLFLSSVLLQSPQILRSSI</sequence>
<organism evidence="9 10">
    <name type="scientific">Armadillidium nasatum</name>
    <dbReference type="NCBI Taxonomy" id="96803"/>
    <lineage>
        <taxon>Eukaryota</taxon>
        <taxon>Metazoa</taxon>
        <taxon>Ecdysozoa</taxon>
        <taxon>Arthropoda</taxon>
        <taxon>Crustacea</taxon>
        <taxon>Multicrustacea</taxon>
        <taxon>Malacostraca</taxon>
        <taxon>Eumalacostraca</taxon>
        <taxon>Peracarida</taxon>
        <taxon>Isopoda</taxon>
        <taxon>Oniscidea</taxon>
        <taxon>Crinocheta</taxon>
        <taxon>Armadillidiidae</taxon>
        <taxon>Armadillidium</taxon>
    </lineage>
</organism>
<feature type="non-terminal residue" evidence="9">
    <location>
        <position position="1"/>
    </location>
</feature>
<dbReference type="OrthoDB" id="6229420at2759"/>
<dbReference type="PANTHER" id="PTHR22730:SF1">
    <property type="entry name" value="PROMININ-LIKE PROTEIN"/>
    <property type="match status" value="1"/>
</dbReference>
<protein>
    <submittedName>
        <fullName evidence="9">Prominin-1-A</fullName>
    </submittedName>
</protein>
<dbReference type="EMBL" id="SEYY01020138">
    <property type="protein sequence ID" value="KAB7497557.1"/>
    <property type="molecule type" value="Genomic_DNA"/>
</dbReference>
<dbReference type="InterPro" id="IPR008795">
    <property type="entry name" value="Prominin"/>
</dbReference>
<keyword evidence="4 8" id="KW-1133">Transmembrane helix</keyword>
<keyword evidence="3 8" id="KW-0812">Transmembrane</keyword>
<evidence type="ECO:0000256" key="2">
    <source>
        <dbReference type="ARBA" id="ARBA00006058"/>
    </source>
</evidence>
<evidence type="ECO:0000256" key="5">
    <source>
        <dbReference type="ARBA" id="ARBA00023136"/>
    </source>
</evidence>
<comment type="subcellular location">
    <subcellularLocation>
        <location evidence="1">Membrane</location>
        <topology evidence="1">Multi-pass membrane protein</topology>
    </subcellularLocation>
</comment>
<reference evidence="9 10" key="1">
    <citation type="journal article" date="2019" name="PLoS Biol.">
        <title>Sex chromosomes control vertical transmission of feminizing Wolbachia symbionts in an isopod.</title>
        <authorList>
            <person name="Becking T."/>
            <person name="Chebbi M.A."/>
            <person name="Giraud I."/>
            <person name="Moumen B."/>
            <person name="Laverre T."/>
            <person name="Caubet Y."/>
            <person name="Peccoud J."/>
            <person name="Gilbert C."/>
            <person name="Cordaux R."/>
        </authorList>
    </citation>
    <scope>NUCLEOTIDE SEQUENCE [LARGE SCALE GENOMIC DNA]</scope>
    <source>
        <strain evidence="9">ANa2</strain>
        <tissue evidence="9">Whole body excluding digestive tract and cuticle</tissue>
    </source>
</reference>
<feature type="transmembrane region" description="Helical" evidence="8">
    <location>
        <begin position="399"/>
        <end position="424"/>
    </location>
</feature>
<feature type="compositionally biased region" description="Pro residues" evidence="7">
    <location>
        <begin position="781"/>
        <end position="797"/>
    </location>
</feature>
<evidence type="ECO:0000313" key="10">
    <source>
        <dbReference type="Proteomes" id="UP000326759"/>
    </source>
</evidence>
<evidence type="ECO:0000313" key="9">
    <source>
        <dbReference type="EMBL" id="KAB7497557.1"/>
    </source>
</evidence>
<comment type="caution">
    <text evidence="9">The sequence shown here is derived from an EMBL/GenBank/DDBJ whole genome shotgun (WGS) entry which is preliminary data.</text>
</comment>
<gene>
    <name evidence="9" type="primary">prom1a</name>
    <name evidence="9" type="ORF">Anas_02390</name>
</gene>
<proteinExistence type="inferred from homology"/>
<feature type="transmembrane region" description="Helical" evidence="8">
    <location>
        <begin position="715"/>
        <end position="740"/>
    </location>
</feature>
<comment type="similarity">
    <text evidence="2">Belongs to the prominin family.</text>
</comment>